<sequence>MQQVLSNLIRNIIKYHDDPEHAVIRIKCEKHPDRLLFSVEDNGPGISQNISSIFLTCLSATCTISGKTVQALACLSLKR</sequence>
<dbReference type="SUPFAM" id="SSF55874">
    <property type="entry name" value="ATPase domain of HSP90 chaperone/DNA topoisomerase II/histidine kinase"/>
    <property type="match status" value="1"/>
</dbReference>
<accession>A0ABS7CUP1</accession>
<dbReference type="Proteomes" id="UP000813018">
    <property type="component" value="Unassembled WGS sequence"/>
</dbReference>
<dbReference type="InterPro" id="IPR003594">
    <property type="entry name" value="HATPase_dom"/>
</dbReference>
<dbReference type="Gene3D" id="3.30.565.10">
    <property type="entry name" value="Histidine kinase-like ATPase, C-terminal domain"/>
    <property type="match status" value="1"/>
</dbReference>
<dbReference type="EMBL" id="JAHYXK010000007">
    <property type="protein sequence ID" value="MBW7467576.1"/>
    <property type="molecule type" value="Genomic_DNA"/>
</dbReference>
<keyword evidence="2" id="KW-0067">ATP-binding</keyword>
<dbReference type="RefSeq" id="WP_219877444.1">
    <property type="nucleotide sequence ID" value="NZ_JAHYXK010000007.1"/>
</dbReference>
<keyword evidence="3" id="KW-1185">Reference proteome</keyword>
<evidence type="ECO:0000313" key="2">
    <source>
        <dbReference type="EMBL" id="MBW7467576.1"/>
    </source>
</evidence>
<protein>
    <submittedName>
        <fullName evidence="2">ATP-binding protein</fullName>
    </submittedName>
</protein>
<dbReference type="InterPro" id="IPR036890">
    <property type="entry name" value="HATPase_C_sf"/>
</dbReference>
<dbReference type="Pfam" id="PF02518">
    <property type="entry name" value="HATPase_c"/>
    <property type="match status" value="1"/>
</dbReference>
<keyword evidence="2" id="KW-0547">Nucleotide-binding</keyword>
<gene>
    <name evidence="2" type="ORF">K0O23_10900</name>
</gene>
<evidence type="ECO:0000313" key="3">
    <source>
        <dbReference type="Proteomes" id="UP000813018"/>
    </source>
</evidence>
<name>A0ABS7CUP1_9BACT</name>
<comment type="caution">
    <text evidence="2">The sequence shown here is derived from an EMBL/GenBank/DDBJ whole genome shotgun (WGS) entry which is preliminary data.</text>
</comment>
<evidence type="ECO:0000259" key="1">
    <source>
        <dbReference type="Pfam" id="PF02518"/>
    </source>
</evidence>
<dbReference type="GO" id="GO:0005524">
    <property type="term" value="F:ATP binding"/>
    <property type="evidence" value="ECO:0007669"/>
    <property type="project" value="UniProtKB-KW"/>
</dbReference>
<organism evidence="2 3">
    <name type="scientific">Pontibacter aydingkolensis</name>
    <dbReference type="NCBI Taxonomy" id="1911536"/>
    <lineage>
        <taxon>Bacteria</taxon>
        <taxon>Pseudomonadati</taxon>
        <taxon>Bacteroidota</taxon>
        <taxon>Cytophagia</taxon>
        <taxon>Cytophagales</taxon>
        <taxon>Hymenobacteraceae</taxon>
        <taxon>Pontibacter</taxon>
    </lineage>
</organism>
<proteinExistence type="predicted"/>
<reference evidence="2 3" key="1">
    <citation type="journal article" date="2016" name="Int. J. Syst. Evol. Microbiol.">
        <title>Pontibacter aydingkolensis sp. nov., isolated from soil of a salt lake.</title>
        <authorList>
            <person name="Osman G."/>
            <person name="Zhang T."/>
            <person name="Lou K."/>
            <person name="Gao Y."/>
            <person name="Chang W."/>
            <person name="Lin Q."/>
            <person name="Yang H.M."/>
            <person name="Huo X.D."/>
            <person name="Wang N."/>
        </authorList>
    </citation>
    <scope>NUCLEOTIDE SEQUENCE [LARGE SCALE GENOMIC DNA]</scope>
    <source>
        <strain evidence="2 3">KACC 19255</strain>
    </source>
</reference>
<feature type="domain" description="Histidine kinase/HSP90-like ATPase" evidence="1">
    <location>
        <begin position="2"/>
        <end position="54"/>
    </location>
</feature>